<dbReference type="EMBL" id="FOSK01000019">
    <property type="protein sequence ID" value="SFL17623.1"/>
    <property type="molecule type" value="Genomic_DNA"/>
</dbReference>
<evidence type="ECO:0000256" key="1">
    <source>
        <dbReference type="SAM" id="Phobius"/>
    </source>
</evidence>
<feature type="transmembrane region" description="Helical" evidence="1">
    <location>
        <begin position="35"/>
        <end position="55"/>
    </location>
</feature>
<keyword evidence="1" id="KW-1133">Transmembrane helix</keyword>
<comment type="caution">
    <text evidence="2">The sequence shown here is derived from an EMBL/GenBank/DDBJ whole genome shotgun (WGS) entry which is preliminary data.</text>
</comment>
<dbReference type="PANTHER" id="PTHR34821">
    <property type="entry name" value="INNER MEMBRANE PROTEIN YDCZ"/>
    <property type="match status" value="1"/>
</dbReference>
<accession>A0A1I4FJH1</accession>
<keyword evidence="3" id="KW-1185">Reference proteome</keyword>
<evidence type="ECO:0000313" key="2">
    <source>
        <dbReference type="EMBL" id="SFL17623.1"/>
    </source>
</evidence>
<feature type="transmembrane region" description="Helical" evidence="1">
    <location>
        <begin position="97"/>
        <end position="120"/>
    </location>
</feature>
<feature type="transmembrane region" description="Helical" evidence="1">
    <location>
        <begin position="67"/>
        <end position="85"/>
    </location>
</feature>
<reference evidence="2 3" key="1">
    <citation type="submission" date="2016-10" db="EMBL/GenBank/DDBJ databases">
        <authorList>
            <person name="Varghese N."/>
            <person name="Submissions S."/>
        </authorList>
    </citation>
    <scope>NUCLEOTIDE SEQUENCE [LARGE SCALE GENOMIC DNA]</scope>
    <source>
        <strain evidence="2 3">DSM 16392</strain>
    </source>
</reference>
<gene>
    <name evidence="2" type="ORF">SAMN04488518_11967</name>
</gene>
<name>A0A1I4FJH1_9HYPH</name>
<dbReference type="RefSeq" id="WP_082596634.1">
    <property type="nucleotide sequence ID" value="NZ_FOSK01000019.1"/>
</dbReference>
<organism evidence="2 3">
    <name type="scientific">Pseudovibrio ascidiaceicola</name>
    <dbReference type="NCBI Taxonomy" id="285279"/>
    <lineage>
        <taxon>Bacteria</taxon>
        <taxon>Pseudomonadati</taxon>
        <taxon>Pseudomonadota</taxon>
        <taxon>Alphaproteobacteria</taxon>
        <taxon>Hyphomicrobiales</taxon>
        <taxon>Stappiaceae</taxon>
        <taxon>Pseudovibrio</taxon>
    </lineage>
</organism>
<dbReference type="InterPro" id="IPR006750">
    <property type="entry name" value="YdcZ"/>
</dbReference>
<dbReference type="PANTHER" id="PTHR34821:SF2">
    <property type="entry name" value="INNER MEMBRANE PROTEIN YDCZ"/>
    <property type="match status" value="1"/>
</dbReference>
<keyword evidence="1" id="KW-0812">Transmembrane</keyword>
<evidence type="ECO:0000313" key="3">
    <source>
        <dbReference type="Proteomes" id="UP000199598"/>
    </source>
</evidence>
<dbReference type="Proteomes" id="UP000199598">
    <property type="component" value="Unassembled WGS sequence"/>
</dbReference>
<keyword evidence="1" id="KW-0472">Membrane</keyword>
<proteinExistence type="predicted"/>
<dbReference type="Pfam" id="PF04657">
    <property type="entry name" value="DMT_YdcZ"/>
    <property type="match status" value="1"/>
</dbReference>
<protein>
    <submittedName>
        <fullName evidence="2">Transporter family-2 protein</fullName>
    </submittedName>
</protein>
<feature type="transmembrane region" description="Helical" evidence="1">
    <location>
        <begin position="127"/>
        <end position="144"/>
    </location>
</feature>
<sequence>MLELLAICFIGLLGGVAVGLQAPMGGIMGQRVGGAAASVIIHAGGLIASLALLFARKGEQISEWRTIPWYMLASGVFGLILYLTITQTLPKLGATSAVLLIIVGQLMAGMVIDHFGLFNLPIRSIDLSRALAAMLLISGAYLMVR</sequence>